<evidence type="ECO:0000256" key="6">
    <source>
        <dbReference type="ARBA" id="ARBA00023004"/>
    </source>
</evidence>
<dbReference type="Gene3D" id="1.10.630.10">
    <property type="entry name" value="Cytochrome P450"/>
    <property type="match status" value="1"/>
</dbReference>
<keyword evidence="7" id="KW-0503">Monooxygenase</keyword>
<dbReference type="SUPFAM" id="SSF48264">
    <property type="entry name" value="Cytochrome P450"/>
    <property type="match status" value="1"/>
</dbReference>
<evidence type="ECO:0000313" key="9">
    <source>
        <dbReference type="Proteomes" id="UP001159405"/>
    </source>
</evidence>
<keyword evidence="9" id="KW-1185">Reference proteome</keyword>
<evidence type="ECO:0000256" key="7">
    <source>
        <dbReference type="ARBA" id="ARBA00023033"/>
    </source>
</evidence>
<dbReference type="InterPro" id="IPR002401">
    <property type="entry name" value="Cyt_P450_E_grp-I"/>
</dbReference>
<evidence type="ECO:0000256" key="3">
    <source>
        <dbReference type="ARBA" id="ARBA00022617"/>
    </source>
</evidence>
<proteinExistence type="inferred from homology"/>
<keyword evidence="5" id="KW-0560">Oxidoreductase</keyword>
<evidence type="ECO:0000256" key="4">
    <source>
        <dbReference type="ARBA" id="ARBA00022723"/>
    </source>
</evidence>
<comment type="similarity">
    <text evidence="2">Belongs to the cytochrome P450 family.</text>
</comment>
<keyword evidence="6" id="KW-0408">Iron</keyword>
<keyword evidence="4" id="KW-0479">Metal-binding</keyword>
<evidence type="ECO:0000256" key="1">
    <source>
        <dbReference type="ARBA" id="ARBA00001971"/>
    </source>
</evidence>
<reference evidence="8 9" key="1">
    <citation type="submission" date="2022-05" db="EMBL/GenBank/DDBJ databases">
        <authorList>
            <consortium name="Genoscope - CEA"/>
            <person name="William W."/>
        </authorList>
    </citation>
    <scope>NUCLEOTIDE SEQUENCE [LARGE SCALE GENOMIC DNA]</scope>
</reference>
<dbReference type="InterPro" id="IPR001128">
    <property type="entry name" value="Cyt_P450"/>
</dbReference>
<evidence type="ECO:0000313" key="8">
    <source>
        <dbReference type="EMBL" id="CAH3047022.1"/>
    </source>
</evidence>
<dbReference type="PANTHER" id="PTHR24279:SF120">
    <property type="entry name" value="CYTOCHROME P450"/>
    <property type="match status" value="1"/>
</dbReference>
<dbReference type="PRINTS" id="PR00463">
    <property type="entry name" value="EP450I"/>
</dbReference>
<dbReference type="InterPro" id="IPR050479">
    <property type="entry name" value="CYP11_CYP27_families"/>
</dbReference>
<comment type="cofactor">
    <cofactor evidence="1">
        <name>heme</name>
        <dbReference type="ChEBI" id="CHEBI:30413"/>
    </cofactor>
</comment>
<dbReference type="PRINTS" id="PR00385">
    <property type="entry name" value="P450"/>
</dbReference>
<evidence type="ECO:0000256" key="2">
    <source>
        <dbReference type="ARBA" id="ARBA00010617"/>
    </source>
</evidence>
<sequence length="235" mass="27308">MRELREMAENEIDPGNAQVVPLLTYLLMKEDLTLEEVSGLAIDVVGAGVDTTSNTTLWWLYNLARFPEVQEKLYQDLESVLGNDEEVTPEHLTKLPYLKACLKESMRLTPSITVLARFLDEDVVLSGYQVPAKTLVLMDLYAATRSEKYFKDPLEFKPERWLRESKEVHSFSHLQFAFGPRMCLGRRVAELEMYVLICKLLRRFRLEYHHGPLELRQKLFTVPDKPVKIKFVDRS</sequence>
<protein>
    <submittedName>
        <fullName evidence="8">Uncharacterized protein</fullName>
    </submittedName>
</protein>
<comment type="caution">
    <text evidence="8">The sequence shown here is derived from an EMBL/GenBank/DDBJ whole genome shotgun (WGS) entry which is preliminary data.</text>
</comment>
<dbReference type="Pfam" id="PF00067">
    <property type="entry name" value="p450"/>
    <property type="match status" value="1"/>
</dbReference>
<dbReference type="EMBL" id="CALNXK010000015">
    <property type="protein sequence ID" value="CAH3047022.1"/>
    <property type="molecule type" value="Genomic_DNA"/>
</dbReference>
<gene>
    <name evidence="8" type="ORF">PLOB_00010011</name>
</gene>
<keyword evidence="3" id="KW-0349">Heme</keyword>
<dbReference type="PANTHER" id="PTHR24279">
    <property type="entry name" value="CYTOCHROME P450"/>
    <property type="match status" value="1"/>
</dbReference>
<accession>A0ABN8ND56</accession>
<organism evidence="8 9">
    <name type="scientific">Porites lobata</name>
    <dbReference type="NCBI Taxonomy" id="104759"/>
    <lineage>
        <taxon>Eukaryota</taxon>
        <taxon>Metazoa</taxon>
        <taxon>Cnidaria</taxon>
        <taxon>Anthozoa</taxon>
        <taxon>Hexacorallia</taxon>
        <taxon>Scleractinia</taxon>
        <taxon>Fungiina</taxon>
        <taxon>Poritidae</taxon>
        <taxon>Porites</taxon>
    </lineage>
</organism>
<evidence type="ECO:0000256" key="5">
    <source>
        <dbReference type="ARBA" id="ARBA00023002"/>
    </source>
</evidence>
<name>A0ABN8ND56_9CNID</name>
<dbReference type="InterPro" id="IPR036396">
    <property type="entry name" value="Cyt_P450_sf"/>
</dbReference>
<dbReference type="Proteomes" id="UP001159405">
    <property type="component" value="Unassembled WGS sequence"/>
</dbReference>